<evidence type="ECO:0000259" key="1">
    <source>
        <dbReference type="Pfam" id="PF11716"/>
    </source>
</evidence>
<dbReference type="SUPFAM" id="SSF109854">
    <property type="entry name" value="DinB/YfiT-like putative metalloenzymes"/>
    <property type="match status" value="1"/>
</dbReference>
<dbReference type="InterPro" id="IPR034660">
    <property type="entry name" value="DinB/YfiT-like"/>
</dbReference>
<dbReference type="Pfam" id="PF11716">
    <property type="entry name" value="MDMPI_N"/>
    <property type="match status" value="1"/>
</dbReference>
<dbReference type="AlphaFoldDB" id="A0A853C689"/>
<dbReference type="EMBL" id="JACCFP010000001">
    <property type="protein sequence ID" value="NYJ02769.1"/>
    <property type="molecule type" value="Genomic_DNA"/>
</dbReference>
<organism evidence="2 3">
    <name type="scientific">Nocardioides thalensis</name>
    <dbReference type="NCBI Taxonomy" id="1914755"/>
    <lineage>
        <taxon>Bacteria</taxon>
        <taxon>Bacillati</taxon>
        <taxon>Actinomycetota</taxon>
        <taxon>Actinomycetes</taxon>
        <taxon>Propionibacteriales</taxon>
        <taxon>Nocardioidaceae</taxon>
        <taxon>Nocardioides</taxon>
    </lineage>
</organism>
<dbReference type="RefSeq" id="WP_179669090.1">
    <property type="nucleotide sequence ID" value="NZ_JACCFP010000001.1"/>
</dbReference>
<proteinExistence type="predicted"/>
<dbReference type="InterPro" id="IPR017517">
    <property type="entry name" value="Maleyloyr_isom"/>
</dbReference>
<dbReference type="GO" id="GO:0046872">
    <property type="term" value="F:metal ion binding"/>
    <property type="evidence" value="ECO:0007669"/>
    <property type="project" value="InterPro"/>
</dbReference>
<feature type="domain" description="Mycothiol-dependent maleylpyruvate isomerase metal-binding" evidence="1">
    <location>
        <begin position="19"/>
        <end position="129"/>
    </location>
</feature>
<reference evidence="2 3" key="1">
    <citation type="submission" date="2020-07" db="EMBL/GenBank/DDBJ databases">
        <title>Sequencing the genomes of 1000 actinobacteria strains.</title>
        <authorList>
            <person name="Klenk H.-P."/>
        </authorList>
    </citation>
    <scope>NUCLEOTIDE SEQUENCE [LARGE SCALE GENOMIC DNA]</scope>
    <source>
        <strain evidence="2 3">DSM 103833</strain>
    </source>
</reference>
<dbReference type="Gene3D" id="1.20.120.450">
    <property type="entry name" value="dinb family like domain"/>
    <property type="match status" value="1"/>
</dbReference>
<comment type="caution">
    <text evidence="2">The sequence shown here is derived from an EMBL/GenBank/DDBJ whole genome shotgun (WGS) entry which is preliminary data.</text>
</comment>
<dbReference type="NCBIfam" id="TIGR03083">
    <property type="entry name" value="maleylpyruvate isomerase family mycothiol-dependent enzyme"/>
    <property type="match status" value="1"/>
</dbReference>
<name>A0A853C689_9ACTN</name>
<protein>
    <submittedName>
        <fullName evidence="2">Uncharacterized protein (TIGR03083 family)</fullName>
    </submittedName>
</protein>
<accession>A0A853C689</accession>
<evidence type="ECO:0000313" key="3">
    <source>
        <dbReference type="Proteomes" id="UP000530424"/>
    </source>
</evidence>
<keyword evidence="3" id="KW-1185">Reference proteome</keyword>
<dbReference type="Proteomes" id="UP000530424">
    <property type="component" value="Unassembled WGS sequence"/>
</dbReference>
<gene>
    <name evidence="2" type="ORF">HNR19_003467</name>
</gene>
<sequence length="215" mass="23222">MPTRLEAAMDYEKVWGFVAAERRAFGGMLAALSEEEWLAPSACPGWTVKDVSAHAIAHPQHHLRTLLPAMIRGGFDLNKAGLIDGQRRGRAPADEILRQFEVYAEARRLPPMTTPLEALVDTLVHTQDAMRPLGRSYDMPPDAAAIGADRSLAKHQKIFGYPVAGVRLVASDVDWSHGSGPEVRAPMQELLLLVTGRAAAADLVEGDGVGSVRVA</sequence>
<dbReference type="InterPro" id="IPR024344">
    <property type="entry name" value="MDMPI_metal-binding"/>
</dbReference>
<evidence type="ECO:0000313" key="2">
    <source>
        <dbReference type="EMBL" id="NYJ02769.1"/>
    </source>
</evidence>